<proteinExistence type="predicted"/>
<dbReference type="Proteomes" id="UP001431902">
    <property type="component" value="Unassembled WGS sequence"/>
</dbReference>
<organism evidence="2 3">
    <name type="scientific">Limnohabitans lacus</name>
    <dbReference type="NCBI Taxonomy" id="3045173"/>
    <lineage>
        <taxon>Bacteria</taxon>
        <taxon>Pseudomonadati</taxon>
        <taxon>Pseudomonadota</taxon>
        <taxon>Betaproteobacteria</taxon>
        <taxon>Burkholderiales</taxon>
        <taxon>Comamonadaceae</taxon>
        <taxon>Limnohabitans</taxon>
    </lineage>
</organism>
<name>A0ABT6X6G3_9BURK</name>
<reference evidence="2" key="1">
    <citation type="submission" date="2023-05" db="EMBL/GenBank/DDBJ databases">
        <title>Limnohabitans sp. strain HM2-2 Genome sequencing and assembly.</title>
        <authorList>
            <person name="Jung Y."/>
        </authorList>
    </citation>
    <scope>NUCLEOTIDE SEQUENCE</scope>
    <source>
        <strain evidence="2">HM2-2</strain>
    </source>
</reference>
<feature type="chain" id="PRO_5047413155" evidence="1">
    <location>
        <begin position="22"/>
        <end position="158"/>
    </location>
</feature>
<sequence length="158" mass="16339">MKKLSHFFAAAALCVGSSAFAAELPTSGTCGFTIGANFPFTGPFLGNLDASEDVNHMGIINFGLKSISINAVKNTVQSTTSTTNNGITSVTARTYTNTQQSGTLSFTNAASSAVSGMHVMTLSNGDKINAIPVNNGKTVLMQFVIADDMGGRVGVCQF</sequence>
<dbReference type="RefSeq" id="WP_283224096.1">
    <property type="nucleotide sequence ID" value="NZ_JASGBH010000004.1"/>
</dbReference>
<feature type="signal peptide" evidence="1">
    <location>
        <begin position="1"/>
        <end position="21"/>
    </location>
</feature>
<evidence type="ECO:0000313" key="2">
    <source>
        <dbReference type="EMBL" id="MDI9233705.1"/>
    </source>
</evidence>
<comment type="caution">
    <text evidence="2">The sequence shown here is derived from an EMBL/GenBank/DDBJ whole genome shotgun (WGS) entry which is preliminary data.</text>
</comment>
<keyword evidence="3" id="KW-1185">Reference proteome</keyword>
<dbReference type="EMBL" id="JASGBH010000004">
    <property type="protein sequence ID" value="MDI9233705.1"/>
    <property type="molecule type" value="Genomic_DNA"/>
</dbReference>
<gene>
    <name evidence="2" type="ORF">QLQ16_07630</name>
</gene>
<evidence type="ECO:0000313" key="3">
    <source>
        <dbReference type="Proteomes" id="UP001431902"/>
    </source>
</evidence>
<accession>A0ABT6X6G3</accession>
<evidence type="ECO:0000256" key="1">
    <source>
        <dbReference type="SAM" id="SignalP"/>
    </source>
</evidence>
<protein>
    <submittedName>
        <fullName evidence="2">Uncharacterized protein</fullName>
    </submittedName>
</protein>
<keyword evidence="1" id="KW-0732">Signal</keyword>